<keyword evidence="3" id="KW-0805">Transcription regulation</keyword>
<keyword evidence="2" id="KW-0862">Zinc</keyword>
<protein>
    <recommendedName>
        <fullName evidence="10">Transcription factor domain-containing protein</fullName>
    </recommendedName>
</protein>
<keyword evidence="6" id="KW-0539">Nucleus</keyword>
<gene>
    <name evidence="8" type="ORF">Sste5346_001344</name>
</gene>
<evidence type="ECO:0000313" key="8">
    <source>
        <dbReference type="EMBL" id="KAL1902365.1"/>
    </source>
</evidence>
<keyword evidence="5" id="KW-0804">Transcription</keyword>
<feature type="compositionally biased region" description="Polar residues" evidence="7">
    <location>
        <begin position="43"/>
        <end position="56"/>
    </location>
</feature>
<comment type="subcellular location">
    <subcellularLocation>
        <location evidence="1">Nucleus</location>
    </subcellularLocation>
</comment>
<feature type="region of interest" description="Disordered" evidence="7">
    <location>
        <begin position="488"/>
        <end position="542"/>
    </location>
</feature>
<feature type="compositionally biased region" description="Low complexity" evidence="7">
    <location>
        <begin position="13"/>
        <end position="23"/>
    </location>
</feature>
<dbReference type="PANTHER" id="PTHR37534:SF23">
    <property type="entry name" value="ZN(II)2CYS6 TRANSCRIPTION FACTOR (EUROFUNG)"/>
    <property type="match status" value="1"/>
</dbReference>
<evidence type="ECO:0000256" key="2">
    <source>
        <dbReference type="ARBA" id="ARBA00022833"/>
    </source>
</evidence>
<proteinExistence type="predicted"/>
<evidence type="ECO:0000256" key="7">
    <source>
        <dbReference type="SAM" id="MobiDB-lite"/>
    </source>
</evidence>
<evidence type="ECO:0000256" key="1">
    <source>
        <dbReference type="ARBA" id="ARBA00004123"/>
    </source>
</evidence>
<accession>A0ABR3ZNT6</accession>
<evidence type="ECO:0000256" key="3">
    <source>
        <dbReference type="ARBA" id="ARBA00023015"/>
    </source>
</evidence>
<evidence type="ECO:0000313" key="9">
    <source>
        <dbReference type="Proteomes" id="UP001583186"/>
    </source>
</evidence>
<evidence type="ECO:0000256" key="4">
    <source>
        <dbReference type="ARBA" id="ARBA00023125"/>
    </source>
</evidence>
<reference evidence="8 9" key="1">
    <citation type="journal article" date="2024" name="IMA Fungus">
        <title>IMA Genome - F19 : A genome assembly and annotation guide to empower mycologists, including annotated draft genome sequences of Ceratocystis pirilliformis, Diaporthe australafricana, Fusarium ophioides, Paecilomyces lecythidis, and Sporothrix stenoceras.</title>
        <authorList>
            <person name="Aylward J."/>
            <person name="Wilson A.M."/>
            <person name="Visagie C.M."/>
            <person name="Spraker J."/>
            <person name="Barnes I."/>
            <person name="Buitendag C."/>
            <person name="Ceriani C."/>
            <person name="Del Mar Angel L."/>
            <person name="du Plessis D."/>
            <person name="Fuchs T."/>
            <person name="Gasser K."/>
            <person name="Kramer D."/>
            <person name="Li W."/>
            <person name="Munsamy K."/>
            <person name="Piso A."/>
            <person name="Price J.L."/>
            <person name="Sonnekus B."/>
            <person name="Thomas C."/>
            <person name="van der Nest A."/>
            <person name="van Dijk A."/>
            <person name="van Heerden A."/>
            <person name="van Vuuren N."/>
            <person name="Yilmaz N."/>
            <person name="Duong T.A."/>
            <person name="van der Merwe N.A."/>
            <person name="Wingfield M.J."/>
            <person name="Wingfield B.D."/>
        </authorList>
    </citation>
    <scope>NUCLEOTIDE SEQUENCE [LARGE SCALE GENOMIC DNA]</scope>
    <source>
        <strain evidence="8 9">CMW 5346</strain>
    </source>
</reference>
<evidence type="ECO:0000256" key="5">
    <source>
        <dbReference type="ARBA" id="ARBA00023163"/>
    </source>
</evidence>
<dbReference type="InterPro" id="IPR021858">
    <property type="entry name" value="Fun_TF"/>
</dbReference>
<dbReference type="PANTHER" id="PTHR37534">
    <property type="entry name" value="TRANSCRIPTIONAL ACTIVATOR PROTEIN UGA3"/>
    <property type="match status" value="1"/>
</dbReference>
<evidence type="ECO:0008006" key="10">
    <source>
        <dbReference type="Google" id="ProtNLM"/>
    </source>
</evidence>
<evidence type="ECO:0000256" key="6">
    <source>
        <dbReference type="ARBA" id="ARBA00023242"/>
    </source>
</evidence>
<sequence length="794" mass="88542">MDPSAFSQPQPEPQQTWQQQPLPDAASLNYNQQPLISPVSLESVPTTTSIDGSTTPHIPIDPAQWPGGEPLATANITTIPSGQQQVHVFYNEAGEQIRYVLDEENAYWYPDDDASMVESEDEEEESEDEAQHLESNDLGVIVAKRLHNRPIDAFGTQMRTFSNFADANVLSTYIPSSVNSPLNDAQTASVFWYFVNVTGPSMSLFERRPVDPTPIFQGQPVPRSRQHIWTYTFPIIALNHPALLQAMLALGSLQMARLQGAPHTASMKHYHLSLRRIARNCGSPSRRVQPATLAATMLLGFYEVWNSDHDKWCKHLWGARAILREIPIRDMTKKIVSLKRDQRHFLQNFKSEAGDEPYANAMVAETDIDQVDTALVAQLSGRPVAYDDSTPNVPLSSATPLSWTAPQHFTEKDIETYELIADVFWWYCKMDVYQSILGGTPLLMEYGCWTQCTPRAPIGKIDAIYGTYDHLMLLLGRLCSFSSKDQARKRKMMRSDGPPGGGQAQSPPGFVGMMPSTGRVTIPKGFSPPREVSPQSDNNDDVDMETSTAAAMREWEAIRQQFDVFRAHLGPDFEPLGPEFDTPVSSPFGPALKYRTYSIAGVWMNYYMGLIVLHRCYPTMPPIAMVAAGMAAQQTAPFAIQIGRIVAGIGGEDMGTMSSINTLLGCVSIESSFPLFVAAVQYQDTAQRHWTVRRMHNVARLTGWQSARQIANGCESGWVKAANLGRGPPYESPPDLEEAPSSIWNQPRRLIDRVRELEEVEERLVLSSSERPHYAVGLLSVEADLEKLELRDHD</sequence>
<dbReference type="Pfam" id="PF11951">
    <property type="entry name" value="Fungal_trans_2"/>
    <property type="match status" value="1"/>
</dbReference>
<keyword evidence="4" id="KW-0238">DNA-binding</keyword>
<comment type="caution">
    <text evidence="8">The sequence shown here is derived from an EMBL/GenBank/DDBJ whole genome shotgun (WGS) entry which is preliminary data.</text>
</comment>
<organism evidence="8 9">
    <name type="scientific">Sporothrix stenoceras</name>
    <dbReference type="NCBI Taxonomy" id="5173"/>
    <lineage>
        <taxon>Eukaryota</taxon>
        <taxon>Fungi</taxon>
        <taxon>Dikarya</taxon>
        <taxon>Ascomycota</taxon>
        <taxon>Pezizomycotina</taxon>
        <taxon>Sordariomycetes</taxon>
        <taxon>Sordariomycetidae</taxon>
        <taxon>Ophiostomatales</taxon>
        <taxon>Ophiostomataceae</taxon>
        <taxon>Sporothrix</taxon>
    </lineage>
</organism>
<name>A0ABR3ZNT6_9PEZI</name>
<dbReference type="EMBL" id="JAWCUI010000005">
    <property type="protein sequence ID" value="KAL1902365.1"/>
    <property type="molecule type" value="Genomic_DNA"/>
</dbReference>
<feature type="region of interest" description="Disordered" evidence="7">
    <location>
        <begin position="1"/>
        <end position="60"/>
    </location>
</feature>
<dbReference type="Proteomes" id="UP001583186">
    <property type="component" value="Unassembled WGS sequence"/>
</dbReference>
<keyword evidence="9" id="KW-1185">Reference proteome</keyword>